<evidence type="ECO:0000313" key="20">
    <source>
        <dbReference type="Proteomes" id="UP000215335"/>
    </source>
</evidence>
<evidence type="ECO:0000256" key="11">
    <source>
        <dbReference type="ARBA" id="ARBA00023212"/>
    </source>
</evidence>
<gene>
    <name evidence="19" type="ORF">TSAR_004246</name>
</gene>
<dbReference type="InterPro" id="IPR018359">
    <property type="entry name" value="Bromodomain_CS"/>
</dbReference>
<dbReference type="SUPFAM" id="SSF47370">
    <property type="entry name" value="Bromodomain"/>
    <property type="match status" value="1"/>
</dbReference>
<dbReference type="AlphaFoldDB" id="A0A232F4Y2"/>
<evidence type="ECO:0000256" key="2">
    <source>
        <dbReference type="ARBA" id="ARBA00004300"/>
    </source>
</evidence>
<dbReference type="Gene3D" id="1.20.920.10">
    <property type="entry name" value="Bromodomain-like"/>
    <property type="match status" value="1"/>
</dbReference>
<dbReference type="GO" id="GO:0140672">
    <property type="term" value="C:ATAC complex"/>
    <property type="evidence" value="ECO:0007669"/>
    <property type="project" value="TreeGrafter"/>
</dbReference>
<dbReference type="SMART" id="SM00297">
    <property type="entry name" value="BROMO"/>
    <property type="match status" value="1"/>
</dbReference>
<evidence type="ECO:0000256" key="14">
    <source>
        <dbReference type="ARBA" id="ARBA00048940"/>
    </source>
</evidence>
<evidence type="ECO:0000256" key="9">
    <source>
        <dbReference type="ARBA" id="ARBA00023159"/>
    </source>
</evidence>
<comment type="caution">
    <text evidence="19">The sequence shown here is derived from an EMBL/GenBank/DDBJ whole genome shotgun (WGS) entry which is preliminary data.</text>
</comment>
<keyword evidence="11" id="KW-0963">Cytoplasm</keyword>
<proteinExistence type="inferred from homology"/>
<evidence type="ECO:0000256" key="5">
    <source>
        <dbReference type="ARBA" id="ARBA00022679"/>
    </source>
</evidence>
<keyword evidence="20" id="KW-1185">Reference proteome</keyword>
<feature type="domain" description="N-acetyltransferase" evidence="18">
    <location>
        <begin position="475"/>
        <end position="621"/>
    </location>
</feature>
<dbReference type="InterPro" id="IPR001487">
    <property type="entry name" value="Bromodomain"/>
</dbReference>
<evidence type="ECO:0000259" key="18">
    <source>
        <dbReference type="PROSITE" id="PS51186"/>
    </source>
</evidence>
<dbReference type="InterPro" id="IPR009464">
    <property type="entry name" value="PCAF_N"/>
</dbReference>
<keyword evidence="13" id="KW-0012">Acyltransferase</keyword>
<dbReference type="InterPro" id="IPR016181">
    <property type="entry name" value="Acyl_CoA_acyltransferase"/>
</dbReference>
<dbReference type="InterPro" id="IPR000182">
    <property type="entry name" value="GNAT_dom"/>
</dbReference>
<evidence type="ECO:0000256" key="6">
    <source>
        <dbReference type="ARBA" id="ARBA00022853"/>
    </source>
</evidence>
<dbReference type="GO" id="GO:0005634">
    <property type="term" value="C:nucleus"/>
    <property type="evidence" value="ECO:0007669"/>
    <property type="project" value="UniProtKB-SubCell"/>
</dbReference>
<feature type="region of interest" description="Disordered" evidence="16">
    <location>
        <begin position="1"/>
        <end position="47"/>
    </location>
</feature>
<dbReference type="PROSITE" id="PS00633">
    <property type="entry name" value="BROMODOMAIN_1"/>
    <property type="match status" value="1"/>
</dbReference>
<dbReference type="InterPro" id="IPR036427">
    <property type="entry name" value="Bromodomain-like_sf"/>
</dbReference>
<keyword evidence="8 15" id="KW-0103">Bromodomain</keyword>
<evidence type="ECO:0000256" key="1">
    <source>
        <dbReference type="ARBA" id="ARBA00004123"/>
    </source>
</evidence>
<keyword evidence="10" id="KW-0804">Transcription</keyword>
<comment type="catalytic activity">
    <reaction evidence="14">
        <text>L-lysyl-[histone] + acetyl-CoA = N(6)-acetyl-L-lysyl-[histone] + CoA + H(+)</text>
        <dbReference type="Rhea" id="RHEA:21992"/>
        <dbReference type="Rhea" id="RHEA-COMP:9845"/>
        <dbReference type="Rhea" id="RHEA-COMP:11338"/>
        <dbReference type="ChEBI" id="CHEBI:15378"/>
        <dbReference type="ChEBI" id="CHEBI:29969"/>
        <dbReference type="ChEBI" id="CHEBI:57287"/>
        <dbReference type="ChEBI" id="CHEBI:57288"/>
        <dbReference type="ChEBI" id="CHEBI:61930"/>
        <dbReference type="EC" id="2.3.1.48"/>
    </reaction>
    <physiologicalReaction direction="left-to-right" evidence="14">
        <dbReference type="Rhea" id="RHEA:21993"/>
    </physiologicalReaction>
</comment>
<dbReference type="GO" id="GO:0043992">
    <property type="term" value="F:histone H3K9 acetyltransferase activity"/>
    <property type="evidence" value="ECO:0007669"/>
    <property type="project" value="UniProtKB-ARBA"/>
</dbReference>
<dbReference type="InterPro" id="IPR037800">
    <property type="entry name" value="GCN5"/>
</dbReference>
<protein>
    <recommendedName>
        <fullName evidence="4">histone acetyltransferase</fullName>
        <ecNumber evidence="4">2.3.1.48</ecNumber>
    </recommendedName>
</protein>
<dbReference type="PROSITE" id="PS50014">
    <property type="entry name" value="BROMODOMAIN_2"/>
    <property type="match status" value="1"/>
</dbReference>
<keyword evidence="5" id="KW-0808">Transferase</keyword>
<dbReference type="PANTHER" id="PTHR45750:SF3">
    <property type="entry name" value="HISTONE ACETYLTRANSFERASE"/>
    <property type="match status" value="1"/>
</dbReference>
<dbReference type="PROSITE" id="PS51186">
    <property type="entry name" value="GNAT"/>
    <property type="match status" value="1"/>
</dbReference>
<evidence type="ECO:0000256" key="10">
    <source>
        <dbReference type="ARBA" id="ARBA00023163"/>
    </source>
</evidence>
<dbReference type="EC" id="2.3.1.48" evidence="4"/>
<organism evidence="19 20">
    <name type="scientific">Trichomalopsis sarcophagae</name>
    <dbReference type="NCBI Taxonomy" id="543379"/>
    <lineage>
        <taxon>Eukaryota</taxon>
        <taxon>Metazoa</taxon>
        <taxon>Ecdysozoa</taxon>
        <taxon>Arthropoda</taxon>
        <taxon>Hexapoda</taxon>
        <taxon>Insecta</taxon>
        <taxon>Pterygota</taxon>
        <taxon>Neoptera</taxon>
        <taxon>Endopterygota</taxon>
        <taxon>Hymenoptera</taxon>
        <taxon>Apocrita</taxon>
        <taxon>Proctotrupomorpha</taxon>
        <taxon>Chalcidoidea</taxon>
        <taxon>Pteromalidae</taxon>
        <taxon>Pteromalinae</taxon>
        <taxon>Trichomalopsis</taxon>
    </lineage>
</organism>
<sequence length="816" mass="93789">MSGEEGSRPISNVSAESVGQPVTSTSQGTSNNAEGKTTPRPEQDSRQNNLLRIQQRKQQMFNLPQVKKLLKLANYSACQVDECKCNGWKNTQTVAKSPKNEAQPIATFSDPCRSCDHILENHISHLVSQSDEMINKLLGMVVDVDNIFMGMHREEDPDTKRVYYFLFKLLRKSILSMTKPAIEGPLGQPPFEKPSISKAIANFVVYKFGHLSQRDWQSMYDLAKNFLHCLNHWNFETPSARKTAVNADEAPAYKINYTRWLVFCHVPAFCDSLPHFDTTLVFGRTLLQAVFKSVCKQLMDKCHSEKDRMSAEKRVLVLNHFPKFLSMLEIEIYSENSPIWDPEFKQVLPSHLQMSVESKANLNRRTVGEFEKVTVAPNDKDNFTTINLSPGMKKLQGKRSHSEIKPDAKKRKTEEVFEDLSEETVMKIIATIKDPNYMFGLDAIFPPNAPRDETPKLEESRKIIEFHIVGNSLTQPVSKQTMLWLIGLHNVFSHQLTRMPMEYISQLVFDPKHKTLALIKDGRPIGGICFRMFASQGFTEIVFCAMTSEQQVKGYGTHLMNMLKDYHIKHNILHFLTFADEFAIGYFKKQGFSKDIKLPRTTFQGYIKDYEGAMLMHCELNAKIVYTEFTTVVRKQKEIVKQLIYQRQQEIQKIHPGLTCFKEGVRGIPVESIPGIRETGWKNYAQTRTRGVAKGSQGPEPMEACLDINDSLYNALKSVLTSVKNHSAAWPFLKPVDKSEVPDYYDHIKYPMDLKTMTDRLKSRYYVTRRLFIADMTRIFTNCRLYNGPDTEYYSCANSLEKYFQTKMKEIGLWDK</sequence>
<dbReference type="PANTHER" id="PTHR45750">
    <property type="entry name" value="GH11602P"/>
    <property type="match status" value="1"/>
</dbReference>
<dbReference type="STRING" id="543379.A0A232F4Y2"/>
<accession>A0A232F4Y2</accession>
<evidence type="ECO:0000256" key="15">
    <source>
        <dbReference type="PROSITE-ProRule" id="PRU00035"/>
    </source>
</evidence>
<dbReference type="Proteomes" id="UP000215335">
    <property type="component" value="Unassembled WGS sequence"/>
</dbReference>
<dbReference type="Gene3D" id="3.40.630.30">
    <property type="match status" value="1"/>
</dbReference>
<comment type="subcellular location">
    <subcellularLocation>
        <location evidence="2">Cytoplasm</location>
        <location evidence="2">Cytoskeleton</location>
        <location evidence="2">Microtubule organizing center</location>
        <location evidence="2">Centrosome</location>
    </subcellularLocation>
    <subcellularLocation>
        <location evidence="1">Nucleus</location>
    </subcellularLocation>
</comment>
<dbReference type="CDD" id="cd05509">
    <property type="entry name" value="Bromo_gcn5_like"/>
    <property type="match status" value="1"/>
</dbReference>
<feature type="domain" description="Bromo" evidence="17">
    <location>
        <begin position="724"/>
        <end position="794"/>
    </location>
</feature>
<evidence type="ECO:0000256" key="8">
    <source>
        <dbReference type="ARBA" id="ARBA00023117"/>
    </source>
</evidence>
<keyword evidence="9" id="KW-0010">Activator</keyword>
<name>A0A232F4Y2_9HYME</name>
<dbReference type="GO" id="GO:0045944">
    <property type="term" value="P:positive regulation of transcription by RNA polymerase II"/>
    <property type="evidence" value="ECO:0007669"/>
    <property type="project" value="TreeGrafter"/>
</dbReference>
<evidence type="ECO:0000256" key="12">
    <source>
        <dbReference type="ARBA" id="ARBA00023242"/>
    </source>
</evidence>
<evidence type="ECO:0000256" key="16">
    <source>
        <dbReference type="SAM" id="MobiDB-lite"/>
    </source>
</evidence>
<keyword evidence="6" id="KW-0156">Chromatin regulator</keyword>
<comment type="similarity">
    <text evidence="3">Belongs to the acetyltransferase family. GCN5 subfamily.</text>
</comment>
<dbReference type="PRINTS" id="PR00503">
    <property type="entry name" value="BROMODOMAIN"/>
</dbReference>
<dbReference type="Pfam" id="PF00583">
    <property type="entry name" value="Acetyltransf_1"/>
    <property type="match status" value="1"/>
</dbReference>
<evidence type="ECO:0000313" key="19">
    <source>
        <dbReference type="EMBL" id="OXU25854.1"/>
    </source>
</evidence>
<reference evidence="19 20" key="1">
    <citation type="journal article" date="2017" name="Curr. Biol.">
        <title>The Evolution of Venom by Co-option of Single-Copy Genes.</title>
        <authorList>
            <person name="Martinson E.O."/>
            <person name="Mrinalini"/>
            <person name="Kelkar Y.D."/>
            <person name="Chang C.H."/>
            <person name="Werren J.H."/>
        </authorList>
    </citation>
    <scope>NUCLEOTIDE SEQUENCE [LARGE SCALE GENOMIC DNA]</scope>
    <source>
        <strain evidence="19 20">Alberta</strain>
        <tissue evidence="19">Whole body</tissue>
    </source>
</reference>
<dbReference type="Pfam" id="PF06466">
    <property type="entry name" value="PCAF_N"/>
    <property type="match status" value="1"/>
</dbReference>
<keyword evidence="11" id="KW-0206">Cytoskeleton</keyword>
<dbReference type="EMBL" id="NNAY01000931">
    <property type="protein sequence ID" value="OXU25854.1"/>
    <property type="molecule type" value="Genomic_DNA"/>
</dbReference>
<evidence type="ECO:0000256" key="13">
    <source>
        <dbReference type="ARBA" id="ARBA00023315"/>
    </source>
</evidence>
<dbReference type="GO" id="GO:0005813">
    <property type="term" value="C:centrosome"/>
    <property type="evidence" value="ECO:0007669"/>
    <property type="project" value="UniProtKB-SubCell"/>
</dbReference>
<dbReference type="CDD" id="cd04301">
    <property type="entry name" value="NAT_SF"/>
    <property type="match status" value="1"/>
</dbReference>
<keyword evidence="7" id="KW-0805">Transcription regulation</keyword>
<evidence type="ECO:0000259" key="17">
    <source>
        <dbReference type="PROSITE" id="PS50014"/>
    </source>
</evidence>
<evidence type="ECO:0000256" key="7">
    <source>
        <dbReference type="ARBA" id="ARBA00023015"/>
    </source>
</evidence>
<dbReference type="Pfam" id="PF00439">
    <property type="entry name" value="Bromodomain"/>
    <property type="match status" value="1"/>
</dbReference>
<dbReference type="OrthoDB" id="1937912at2759"/>
<keyword evidence="12" id="KW-0539">Nucleus</keyword>
<dbReference type="FunFam" id="3.40.630.30:FF:000004">
    <property type="entry name" value="Histone acetyltransferase KAT2A"/>
    <property type="match status" value="1"/>
</dbReference>
<evidence type="ECO:0000256" key="4">
    <source>
        <dbReference type="ARBA" id="ARBA00013184"/>
    </source>
</evidence>
<evidence type="ECO:0000256" key="3">
    <source>
        <dbReference type="ARBA" id="ARBA00008607"/>
    </source>
</evidence>
<feature type="compositionally biased region" description="Polar residues" evidence="16">
    <location>
        <begin position="9"/>
        <end position="35"/>
    </location>
</feature>
<dbReference type="SUPFAM" id="SSF55729">
    <property type="entry name" value="Acyl-CoA N-acyltransferases (Nat)"/>
    <property type="match status" value="1"/>
</dbReference>